<evidence type="ECO:0000313" key="7">
    <source>
        <dbReference type="EMBL" id="MFB9759383.1"/>
    </source>
</evidence>
<dbReference type="Proteomes" id="UP001589609">
    <property type="component" value="Unassembled WGS sequence"/>
</dbReference>
<dbReference type="PANTHER" id="PTHR43420:SF44">
    <property type="entry name" value="ACETYLTRANSFERASE YPEA"/>
    <property type="match status" value="1"/>
</dbReference>
<keyword evidence="2 5" id="KW-0963">Cytoplasm</keyword>
<reference evidence="7 8" key="1">
    <citation type="submission" date="2024-09" db="EMBL/GenBank/DDBJ databases">
        <authorList>
            <person name="Sun Q."/>
            <person name="Mori K."/>
        </authorList>
    </citation>
    <scope>NUCLEOTIDE SEQUENCE [LARGE SCALE GENOMIC DNA]</scope>
    <source>
        <strain evidence="7 8">JCM 11201</strain>
    </source>
</reference>
<evidence type="ECO:0000259" key="6">
    <source>
        <dbReference type="PROSITE" id="PS51186"/>
    </source>
</evidence>
<dbReference type="InterPro" id="IPR050680">
    <property type="entry name" value="YpeA/RimI_acetyltransf"/>
</dbReference>
<dbReference type="CDD" id="cd04301">
    <property type="entry name" value="NAT_SF"/>
    <property type="match status" value="1"/>
</dbReference>
<comment type="caution">
    <text evidence="7">The sequence shown here is derived from an EMBL/GenBank/DDBJ whole genome shotgun (WGS) entry which is preliminary data.</text>
</comment>
<feature type="domain" description="N-acetyltransferase" evidence="6">
    <location>
        <begin position="5"/>
        <end position="149"/>
    </location>
</feature>
<proteinExistence type="inferred from homology"/>
<comment type="subcellular location">
    <subcellularLocation>
        <location evidence="5">Cytoplasm</location>
    </subcellularLocation>
</comment>
<comment type="similarity">
    <text evidence="1 5">Belongs to the acetyltransferase family. RimI subfamily.</text>
</comment>
<evidence type="ECO:0000313" key="8">
    <source>
        <dbReference type="Proteomes" id="UP001589609"/>
    </source>
</evidence>
<dbReference type="SUPFAM" id="SSF55729">
    <property type="entry name" value="Acyl-CoA N-acyltransferases (Nat)"/>
    <property type="match status" value="1"/>
</dbReference>
<dbReference type="GO" id="GO:0005840">
    <property type="term" value="C:ribosome"/>
    <property type="evidence" value="ECO:0007669"/>
    <property type="project" value="UniProtKB-KW"/>
</dbReference>
<protein>
    <recommendedName>
        <fullName evidence="5">[Ribosomal protein bS18]-alanine N-acetyltransferase</fullName>
        <ecNumber evidence="5">2.3.1.266</ecNumber>
    </recommendedName>
</protein>
<evidence type="ECO:0000256" key="3">
    <source>
        <dbReference type="ARBA" id="ARBA00022679"/>
    </source>
</evidence>
<keyword evidence="7" id="KW-0689">Ribosomal protein</keyword>
<dbReference type="PANTHER" id="PTHR43420">
    <property type="entry name" value="ACETYLTRANSFERASE"/>
    <property type="match status" value="1"/>
</dbReference>
<accession>A0ABV5WGM8</accession>
<dbReference type="PROSITE" id="PS51186">
    <property type="entry name" value="GNAT"/>
    <property type="match status" value="1"/>
</dbReference>
<dbReference type="NCBIfam" id="TIGR01575">
    <property type="entry name" value="rimI"/>
    <property type="match status" value="1"/>
</dbReference>
<dbReference type="EMBL" id="JBHMAF010000070">
    <property type="protein sequence ID" value="MFB9759383.1"/>
    <property type="molecule type" value="Genomic_DNA"/>
</dbReference>
<comment type="catalytic activity">
    <reaction evidence="5">
        <text>N-terminal L-alanyl-[ribosomal protein bS18] + acetyl-CoA = N-terminal N(alpha)-acetyl-L-alanyl-[ribosomal protein bS18] + CoA + H(+)</text>
        <dbReference type="Rhea" id="RHEA:43756"/>
        <dbReference type="Rhea" id="RHEA-COMP:10676"/>
        <dbReference type="Rhea" id="RHEA-COMP:10677"/>
        <dbReference type="ChEBI" id="CHEBI:15378"/>
        <dbReference type="ChEBI" id="CHEBI:57287"/>
        <dbReference type="ChEBI" id="CHEBI:57288"/>
        <dbReference type="ChEBI" id="CHEBI:64718"/>
        <dbReference type="ChEBI" id="CHEBI:83683"/>
        <dbReference type="EC" id="2.3.1.266"/>
    </reaction>
</comment>
<dbReference type="EC" id="2.3.1.266" evidence="5"/>
<comment type="function">
    <text evidence="5">Acetylates the N-terminal alanine of ribosomal protein bS18.</text>
</comment>
<sequence>MSESIIFRDMKPEDIAQVVAIEQVSFAIPWTFETFEREMTINEYARYTVMEKDGAIIGYCGMWLILDESHITNIAILPEYRGRNLGEALLNEVIEKVKKLGAHSMTLEVRVSNEIAQKLYRKFGFLNGGIRKRYYTDNYEDALVMWVRL</sequence>
<dbReference type="Pfam" id="PF00583">
    <property type="entry name" value="Acetyltransf_1"/>
    <property type="match status" value="1"/>
</dbReference>
<evidence type="ECO:0000256" key="5">
    <source>
        <dbReference type="RuleBase" id="RU363094"/>
    </source>
</evidence>
<organism evidence="7 8">
    <name type="scientific">Ectobacillus funiculus</name>
    <dbReference type="NCBI Taxonomy" id="137993"/>
    <lineage>
        <taxon>Bacteria</taxon>
        <taxon>Bacillati</taxon>
        <taxon>Bacillota</taxon>
        <taxon>Bacilli</taxon>
        <taxon>Bacillales</taxon>
        <taxon>Bacillaceae</taxon>
        <taxon>Ectobacillus</taxon>
    </lineage>
</organism>
<dbReference type="InterPro" id="IPR006464">
    <property type="entry name" value="AcTrfase_RimI/Ard1"/>
</dbReference>
<keyword evidence="8" id="KW-1185">Reference proteome</keyword>
<keyword evidence="3 7" id="KW-0808">Transferase</keyword>
<keyword evidence="7" id="KW-0687">Ribonucleoprotein</keyword>
<dbReference type="InterPro" id="IPR000182">
    <property type="entry name" value="GNAT_dom"/>
</dbReference>
<keyword evidence="4 7" id="KW-0012">Acyltransferase</keyword>
<evidence type="ECO:0000256" key="1">
    <source>
        <dbReference type="ARBA" id="ARBA00005395"/>
    </source>
</evidence>
<dbReference type="RefSeq" id="WP_379949693.1">
    <property type="nucleotide sequence ID" value="NZ_JBHMAF010000070.1"/>
</dbReference>
<gene>
    <name evidence="7" type="primary">rimI</name>
    <name evidence="7" type="ORF">ACFFMS_13190</name>
</gene>
<dbReference type="GO" id="GO:0008999">
    <property type="term" value="F:protein-N-terminal-alanine acetyltransferase activity"/>
    <property type="evidence" value="ECO:0007669"/>
    <property type="project" value="UniProtKB-EC"/>
</dbReference>
<dbReference type="Gene3D" id="3.40.630.30">
    <property type="match status" value="1"/>
</dbReference>
<dbReference type="InterPro" id="IPR016181">
    <property type="entry name" value="Acyl_CoA_acyltransferase"/>
</dbReference>
<evidence type="ECO:0000256" key="2">
    <source>
        <dbReference type="ARBA" id="ARBA00022490"/>
    </source>
</evidence>
<name>A0ABV5WGM8_9BACI</name>
<evidence type="ECO:0000256" key="4">
    <source>
        <dbReference type="ARBA" id="ARBA00023315"/>
    </source>
</evidence>